<evidence type="ECO:0000313" key="2">
    <source>
        <dbReference type="EMBL" id="UTU55386.1"/>
    </source>
</evidence>
<geneLocation type="plasmid" evidence="2 3">
    <name>unnamed</name>
</geneLocation>
<evidence type="ECO:0000313" key="3">
    <source>
        <dbReference type="Proteomes" id="UP001060070"/>
    </source>
</evidence>
<dbReference type="EMBL" id="CP088148">
    <property type="protein sequence ID" value="UTU55386.1"/>
    <property type="molecule type" value="Genomic_DNA"/>
</dbReference>
<keyword evidence="3" id="KW-1185">Reference proteome</keyword>
<organism evidence="2 3">
    <name type="scientific">Mesorhizobium ciceri</name>
    <dbReference type="NCBI Taxonomy" id="39645"/>
    <lineage>
        <taxon>Bacteria</taxon>
        <taxon>Pseudomonadati</taxon>
        <taxon>Pseudomonadota</taxon>
        <taxon>Alphaproteobacteria</taxon>
        <taxon>Hyphomicrobiales</taxon>
        <taxon>Phyllobacteriaceae</taxon>
        <taxon>Mesorhizobium</taxon>
    </lineage>
</organism>
<dbReference type="AlphaFoldDB" id="A0AB38TLB8"/>
<dbReference type="RefSeq" id="WP_081714362.1">
    <property type="nucleotide sequence ID" value="NZ_CP088148.1"/>
</dbReference>
<feature type="compositionally biased region" description="Low complexity" evidence="1">
    <location>
        <begin position="79"/>
        <end position="89"/>
    </location>
</feature>
<reference evidence="2 3" key="1">
    <citation type="journal article" date="2022" name="Microbiol. Resour. Announc.">
        <title>Complete Genome Sequence of Mesorhizobium ciceri Strain R30, a Rhizobium Used as a Commercial Inoculant for Chickpea in Argentina.</title>
        <authorList>
            <person name="Foresto E."/>
            <person name="Revale S."/>
            <person name="Primo E."/>
            <person name="Nievas F."/>
            <person name="Carezzano E."/>
            <person name="Puente M."/>
            <person name="Alzari P."/>
            <person name="Mart M."/>
            <person name="Ben-Assaya M."/>
            <person name="Mornico D."/>
            <person name="Santoro M."/>
            <person name="Mart F."/>
            <person name="Giordano W."/>
            <person name="Bogino P."/>
        </authorList>
    </citation>
    <scope>NUCLEOTIDE SEQUENCE [LARGE SCALE GENOMIC DNA]</scope>
    <source>
        <strain evidence="2 3">R30</strain>
    </source>
</reference>
<sequence length="161" mass="17799">MPAPAGNQFWKARSSHGRSPIIIDPEKLWTACCEYFEWVDAHPLYEAKPFAYQGEVKIENVAKMRAMTISPARSRKSSAPRSSNRNSPAKTANRCRWSPWSMSQSAVLDLELHPKQGIAYNTEATETLYGGAAGGGGSSSWRRLLGRPRSFDTSPPAPSWS</sequence>
<gene>
    <name evidence="2" type="ORF">LRP29_33180</name>
</gene>
<name>A0AB38TLB8_9HYPH</name>
<dbReference type="Gene3D" id="1.10.132.80">
    <property type="match status" value="1"/>
</dbReference>
<protein>
    <submittedName>
        <fullName evidence="2">DNA-packaging protein</fullName>
    </submittedName>
</protein>
<dbReference type="Proteomes" id="UP001060070">
    <property type="component" value="Plasmid unnamed"/>
</dbReference>
<feature type="region of interest" description="Disordered" evidence="1">
    <location>
        <begin position="129"/>
        <end position="161"/>
    </location>
</feature>
<keyword evidence="2" id="KW-0614">Plasmid</keyword>
<accession>A0AB38TLB8</accession>
<evidence type="ECO:0000256" key="1">
    <source>
        <dbReference type="SAM" id="MobiDB-lite"/>
    </source>
</evidence>
<proteinExistence type="predicted"/>
<feature type="region of interest" description="Disordered" evidence="1">
    <location>
        <begin position="69"/>
        <end position="97"/>
    </location>
</feature>